<comment type="caution">
    <text evidence="1">The sequence shown here is derived from an EMBL/GenBank/DDBJ whole genome shotgun (WGS) entry which is preliminary data.</text>
</comment>
<dbReference type="EMBL" id="CM047745">
    <property type="protein sequence ID" value="KAJ0025644.1"/>
    <property type="molecule type" value="Genomic_DNA"/>
</dbReference>
<dbReference type="Proteomes" id="UP001163603">
    <property type="component" value="Chromosome 10"/>
</dbReference>
<evidence type="ECO:0000313" key="2">
    <source>
        <dbReference type="Proteomes" id="UP001163603"/>
    </source>
</evidence>
<protein>
    <submittedName>
        <fullName evidence="1">Uncharacterized protein</fullName>
    </submittedName>
</protein>
<proteinExistence type="predicted"/>
<evidence type="ECO:0000313" key="1">
    <source>
        <dbReference type="EMBL" id="KAJ0025644.1"/>
    </source>
</evidence>
<accession>A0ACC0XXN4</accession>
<organism evidence="1 2">
    <name type="scientific">Pistacia integerrima</name>
    <dbReference type="NCBI Taxonomy" id="434235"/>
    <lineage>
        <taxon>Eukaryota</taxon>
        <taxon>Viridiplantae</taxon>
        <taxon>Streptophyta</taxon>
        <taxon>Embryophyta</taxon>
        <taxon>Tracheophyta</taxon>
        <taxon>Spermatophyta</taxon>
        <taxon>Magnoliopsida</taxon>
        <taxon>eudicotyledons</taxon>
        <taxon>Gunneridae</taxon>
        <taxon>Pentapetalae</taxon>
        <taxon>rosids</taxon>
        <taxon>malvids</taxon>
        <taxon>Sapindales</taxon>
        <taxon>Anacardiaceae</taxon>
        <taxon>Pistacia</taxon>
    </lineage>
</organism>
<sequence>MTGREIERALLEAVINDPNISVFEHHFAIDLAFYFGNSFQTNFTSCSDALPLSQYQVATGDGMAMAHRAEAVISNMEFVQFHPTALADEGLPIKPTKSRENAFLITEAVRGDGGIPYNLGMERFMPLYDERAELAPRDVVARGINDQLKQRNEKLLGGLNAILDHRGEVFIPELGLTFRCPPSFRDLACQNPSYEGGSRKGLPRSFLNRFTKVYVDELVEGDYLSIRSSLYPSPKVCAS</sequence>
<gene>
    <name evidence="1" type="ORF">Pint_07336</name>
</gene>
<name>A0ACC0XXN4_9ROSI</name>
<reference evidence="2" key="1">
    <citation type="journal article" date="2023" name="G3 (Bethesda)">
        <title>Genome assembly and association tests identify interacting loci associated with vigor, precocity, and sex in interspecific pistachio rootstocks.</title>
        <authorList>
            <person name="Palmer W."/>
            <person name="Jacygrad E."/>
            <person name="Sagayaradj S."/>
            <person name="Cavanaugh K."/>
            <person name="Han R."/>
            <person name="Bertier L."/>
            <person name="Beede B."/>
            <person name="Kafkas S."/>
            <person name="Golino D."/>
            <person name="Preece J."/>
            <person name="Michelmore R."/>
        </authorList>
    </citation>
    <scope>NUCLEOTIDE SEQUENCE [LARGE SCALE GENOMIC DNA]</scope>
</reference>
<keyword evidence="2" id="KW-1185">Reference proteome</keyword>